<dbReference type="EMBL" id="KZ994808">
    <property type="protein sequence ID" value="RKO92011.1"/>
    <property type="molecule type" value="Genomic_DNA"/>
</dbReference>
<proteinExistence type="predicted"/>
<keyword evidence="3" id="KW-1185">Reference proteome</keyword>
<dbReference type="Proteomes" id="UP000269721">
    <property type="component" value="Unassembled WGS sequence"/>
</dbReference>
<accession>A0A4P9WGS2</accession>
<evidence type="ECO:0000313" key="2">
    <source>
        <dbReference type="EMBL" id="RKO92011.1"/>
    </source>
</evidence>
<organism evidence="2 3">
    <name type="scientific">Blyttiomyces helicus</name>
    <dbReference type="NCBI Taxonomy" id="388810"/>
    <lineage>
        <taxon>Eukaryota</taxon>
        <taxon>Fungi</taxon>
        <taxon>Fungi incertae sedis</taxon>
        <taxon>Chytridiomycota</taxon>
        <taxon>Chytridiomycota incertae sedis</taxon>
        <taxon>Chytridiomycetes</taxon>
        <taxon>Chytridiomycetes incertae sedis</taxon>
        <taxon>Blyttiomyces</taxon>
    </lineage>
</organism>
<feature type="region of interest" description="Disordered" evidence="1">
    <location>
        <begin position="490"/>
        <end position="587"/>
    </location>
</feature>
<feature type="compositionally biased region" description="Low complexity" evidence="1">
    <location>
        <begin position="568"/>
        <end position="582"/>
    </location>
</feature>
<feature type="compositionally biased region" description="Basic and acidic residues" evidence="1">
    <location>
        <begin position="526"/>
        <end position="542"/>
    </location>
</feature>
<name>A0A4P9WGS2_9FUNG</name>
<sequence>MTRTSTSPLRLRAVADTWVDRRVTAPHKGVDRAAENLNVRVLAAAQRGPGWISWRAGPGGAYRGGWGLGVSHSARGGGGSNYRGVSEGGGSYWGGPQDRQEHGGTGGGGGGGGYIGVSFGGGAPGVEVTAGNFVVGAIAMATEIVAAPMKLNLTVGVVLVDLLDAAGDMGAPPIFDGEAVEAAVEAAAEAVAVPPMTVKTTTPPVEETMEGVAAVTVKVQAADWATGVDLSAKVPPAATAMWQRGRRWQEVSTGHVENIQDHDGETHAATASPSKPPAVVPPPDSKMLVTFREALRAFASVADEEPAPATSGVRAPTAFATMKTRRLRKDAGWKYFDVRRRSISTLNIPRTAAQLDMAISNGTEPVVSLTCYLCDLKVEVELLEKDISTVHVWRSPHCHLASAFAAGGSRTTLHERDSQQARRKFFANYPHDCRNLDQTSMSKQGLIYMPTLSSPGFTIWVPEIHRAAKRFQNALGSPACNHLRKVESPIAAPKQATSDATAHPEHSPTAAQVVETGDTGADDLEGPGREATEADGREHEVSDVNADSTSVVEGSSASEASDERSVRSSESQSSEDLSVASDDFPQQVEWREDSVVALDGDADVGIKFEAIVAEEVGEFVAEEEIEDDVEKW</sequence>
<evidence type="ECO:0000313" key="3">
    <source>
        <dbReference type="Proteomes" id="UP000269721"/>
    </source>
</evidence>
<feature type="region of interest" description="Disordered" evidence="1">
    <location>
        <begin position="87"/>
        <end position="109"/>
    </location>
</feature>
<protein>
    <submittedName>
        <fullName evidence="2">Uncharacterized protein</fullName>
    </submittedName>
</protein>
<feature type="compositionally biased region" description="Low complexity" evidence="1">
    <location>
        <begin position="547"/>
        <end position="559"/>
    </location>
</feature>
<reference evidence="3" key="1">
    <citation type="journal article" date="2018" name="Nat. Microbiol.">
        <title>Leveraging single-cell genomics to expand the fungal tree of life.</title>
        <authorList>
            <person name="Ahrendt S.R."/>
            <person name="Quandt C.A."/>
            <person name="Ciobanu D."/>
            <person name="Clum A."/>
            <person name="Salamov A."/>
            <person name="Andreopoulos B."/>
            <person name="Cheng J.F."/>
            <person name="Woyke T."/>
            <person name="Pelin A."/>
            <person name="Henrissat B."/>
            <person name="Reynolds N.K."/>
            <person name="Benny G.L."/>
            <person name="Smith M.E."/>
            <person name="James T.Y."/>
            <person name="Grigoriev I.V."/>
        </authorList>
    </citation>
    <scope>NUCLEOTIDE SEQUENCE [LARGE SCALE GENOMIC DNA]</scope>
</reference>
<gene>
    <name evidence="2" type="ORF">BDK51DRAFT_25983</name>
</gene>
<dbReference type="AlphaFoldDB" id="A0A4P9WGS2"/>
<evidence type="ECO:0000256" key="1">
    <source>
        <dbReference type="SAM" id="MobiDB-lite"/>
    </source>
</evidence>